<proteinExistence type="predicted"/>
<reference evidence="1 2" key="1">
    <citation type="submission" date="2016-10" db="EMBL/GenBank/DDBJ databases">
        <title>Flavobacterium gilvum sp. nov., isolated from stream water.</title>
        <authorList>
            <person name="Shin S.-K."/>
            <person name="Cho Y.-J."/>
            <person name="Yi H."/>
        </authorList>
    </citation>
    <scope>NUCLEOTIDE SEQUENCE [LARGE SCALE GENOMIC DNA]</scope>
    <source>
        <strain evidence="1 2">EM1308</strain>
    </source>
</reference>
<sequence>MGKQYSAKAIEERCGFKIADEEKRNQIYEKLPCIESLIDKLEDQKNILPIPDLVKVLDMLMHAE</sequence>
<organism evidence="1 2">
    <name type="scientific">Flavobacterium gilvum</name>
    <dbReference type="NCBI Taxonomy" id="1492737"/>
    <lineage>
        <taxon>Bacteria</taxon>
        <taxon>Pseudomonadati</taxon>
        <taxon>Bacteroidota</taxon>
        <taxon>Flavobacteriia</taxon>
        <taxon>Flavobacteriales</taxon>
        <taxon>Flavobacteriaceae</taxon>
        <taxon>Flavobacterium</taxon>
    </lineage>
</organism>
<name>A0AAC9I856_9FLAO</name>
<dbReference type="AlphaFoldDB" id="A0AAC9I856"/>
<keyword evidence="2" id="KW-1185">Reference proteome</keyword>
<dbReference type="Proteomes" id="UP000175968">
    <property type="component" value="Chromosome"/>
</dbReference>
<dbReference type="RefSeq" id="WP_035637579.1">
    <property type="nucleotide sequence ID" value="NZ_CP017479.1"/>
</dbReference>
<dbReference type="KEGG" id="fgl:EM308_16895"/>
<evidence type="ECO:0000313" key="1">
    <source>
        <dbReference type="EMBL" id="AOW11028.1"/>
    </source>
</evidence>
<protein>
    <submittedName>
        <fullName evidence="1">Uncharacterized protein</fullName>
    </submittedName>
</protein>
<evidence type="ECO:0000313" key="2">
    <source>
        <dbReference type="Proteomes" id="UP000175968"/>
    </source>
</evidence>
<gene>
    <name evidence="1" type="ORF">EM308_16895</name>
</gene>
<dbReference type="EMBL" id="CP017479">
    <property type="protein sequence ID" value="AOW11028.1"/>
    <property type="molecule type" value="Genomic_DNA"/>
</dbReference>
<accession>A0AAC9I856</accession>